<dbReference type="InterPro" id="IPR004839">
    <property type="entry name" value="Aminotransferase_I/II_large"/>
</dbReference>
<dbReference type="GO" id="GO:0016740">
    <property type="term" value="F:transferase activity"/>
    <property type="evidence" value="ECO:0007669"/>
    <property type="project" value="UniProtKB-KW"/>
</dbReference>
<sequence>MNIPYENASFKDFENIEGQNIYTTASQFKDYLDFLKVNGHLNYRIESLSPCGPEMELLLPGDDAPTRCVCLVSNDYLGFSQHPKIKAAVIDGVQRFGTGSGASPAIGGHFVYHQQLEEKIAGFYKKKDAILYTTGYTANSATLQCLLHKEDLAILDMSVHASVYEGCLKTNVKTFLHNNMEMLEQVLKNAQDKYRTKMVVIDGVYSQDGDIACLEKIAELTHKYGAYLVVDDAHGIGVVGDTGRGVIEMFNAFDQVDIITGTFSKALGNIGGYVIAGNEIITYLKFQSKQHLFSTTATPAVMGILKAIDLIDEEPQWRAKLWENIDYIKQGLISLGFDVGTTASAVIPVKVGDIPKTLEAGRLLLKLGVYTNPIMYPAVSKKNSRIRLNVMAGHTVAQLDRVLAAFKQVDEQLDISGNHLKS</sequence>
<name>A0A1G7JP98_9SPHI</name>
<evidence type="ECO:0000256" key="2">
    <source>
        <dbReference type="ARBA" id="ARBA00022679"/>
    </source>
</evidence>
<comment type="cofactor">
    <cofactor evidence="1">
        <name>pyridoxal 5'-phosphate</name>
        <dbReference type="ChEBI" id="CHEBI:597326"/>
    </cofactor>
</comment>
<proteinExistence type="predicted"/>
<dbReference type="PANTHER" id="PTHR13693">
    <property type="entry name" value="CLASS II AMINOTRANSFERASE/8-AMINO-7-OXONONANOATE SYNTHASE"/>
    <property type="match status" value="1"/>
</dbReference>
<keyword evidence="5" id="KW-1185">Reference proteome</keyword>
<reference evidence="4 5" key="1">
    <citation type="submission" date="2016-10" db="EMBL/GenBank/DDBJ databases">
        <authorList>
            <person name="de Groot N.N."/>
        </authorList>
    </citation>
    <scope>NUCLEOTIDE SEQUENCE [LARGE SCALE GENOMIC DNA]</scope>
    <source>
        <strain evidence="4 5">47C3B</strain>
    </source>
</reference>
<dbReference type="SUPFAM" id="SSF53383">
    <property type="entry name" value="PLP-dependent transferases"/>
    <property type="match status" value="1"/>
</dbReference>
<dbReference type="GO" id="GO:0016874">
    <property type="term" value="F:ligase activity"/>
    <property type="evidence" value="ECO:0007669"/>
    <property type="project" value="UniProtKB-KW"/>
</dbReference>
<evidence type="ECO:0000256" key="1">
    <source>
        <dbReference type="ARBA" id="ARBA00001933"/>
    </source>
</evidence>
<dbReference type="RefSeq" id="WP_091154151.1">
    <property type="nucleotide sequence ID" value="NZ_FNAI01000015.1"/>
</dbReference>
<dbReference type="InterPro" id="IPR015424">
    <property type="entry name" value="PyrdxlP-dep_Trfase"/>
</dbReference>
<gene>
    <name evidence="4" type="ORF">SAMN05216464_11566</name>
</gene>
<dbReference type="Gene3D" id="3.40.640.10">
    <property type="entry name" value="Type I PLP-dependent aspartate aminotransferase-like (Major domain)"/>
    <property type="match status" value="1"/>
</dbReference>
<dbReference type="Proteomes" id="UP000199072">
    <property type="component" value="Unassembled WGS sequence"/>
</dbReference>
<dbReference type="Pfam" id="PF00155">
    <property type="entry name" value="Aminotran_1_2"/>
    <property type="match status" value="1"/>
</dbReference>
<evidence type="ECO:0000313" key="5">
    <source>
        <dbReference type="Proteomes" id="UP000199072"/>
    </source>
</evidence>
<feature type="domain" description="Aminotransferase class I/classII large" evidence="3">
    <location>
        <begin position="68"/>
        <end position="405"/>
    </location>
</feature>
<dbReference type="InterPro" id="IPR015422">
    <property type="entry name" value="PyrdxlP-dep_Trfase_small"/>
</dbReference>
<dbReference type="InterPro" id="IPR015421">
    <property type="entry name" value="PyrdxlP-dep_Trfase_major"/>
</dbReference>
<dbReference type="OrthoDB" id="9807157at2"/>
<protein>
    <submittedName>
        <fullName evidence="4">2-amino-3-ketobutyrate coenzyme A ligase</fullName>
    </submittedName>
</protein>
<dbReference type="GO" id="GO:0030170">
    <property type="term" value="F:pyridoxal phosphate binding"/>
    <property type="evidence" value="ECO:0007669"/>
    <property type="project" value="InterPro"/>
</dbReference>
<organism evidence="4 5">
    <name type="scientific">Mucilaginibacter pineti</name>
    <dbReference type="NCBI Taxonomy" id="1391627"/>
    <lineage>
        <taxon>Bacteria</taxon>
        <taxon>Pseudomonadati</taxon>
        <taxon>Bacteroidota</taxon>
        <taxon>Sphingobacteriia</taxon>
        <taxon>Sphingobacteriales</taxon>
        <taxon>Sphingobacteriaceae</taxon>
        <taxon>Mucilaginibacter</taxon>
    </lineage>
</organism>
<dbReference type="PANTHER" id="PTHR13693:SF3">
    <property type="entry name" value="LD36009P"/>
    <property type="match status" value="1"/>
</dbReference>
<accession>A0A1G7JP98</accession>
<evidence type="ECO:0000313" key="4">
    <source>
        <dbReference type="EMBL" id="SDF26768.1"/>
    </source>
</evidence>
<evidence type="ECO:0000259" key="3">
    <source>
        <dbReference type="Pfam" id="PF00155"/>
    </source>
</evidence>
<keyword evidence="2" id="KW-0808">Transferase</keyword>
<dbReference type="AlphaFoldDB" id="A0A1G7JP98"/>
<dbReference type="STRING" id="1391627.SAMN05216464_11566"/>
<dbReference type="Gene3D" id="3.90.1150.10">
    <property type="entry name" value="Aspartate Aminotransferase, domain 1"/>
    <property type="match status" value="1"/>
</dbReference>
<dbReference type="CDD" id="cd06454">
    <property type="entry name" value="KBL_like"/>
    <property type="match status" value="1"/>
</dbReference>
<dbReference type="InterPro" id="IPR050087">
    <property type="entry name" value="AON_synthase_class-II"/>
</dbReference>
<keyword evidence="4" id="KW-0436">Ligase</keyword>
<dbReference type="EMBL" id="FNAI01000015">
    <property type="protein sequence ID" value="SDF26768.1"/>
    <property type="molecule type" value="Genomic_DNA"/>
</dbReference>